<dbReference type="WBParaSite" id="PS1159_v2.g22143.t1">
    <property type="protein sequence ID" value="PS1159_v2.g22143.t1"/>
    <property type="gene ID" value="PS1159_v2.g22143"/>
</dbReference>
<evidence type="ECO:0000313" key="2">
    <source>
        <dbReference type="WBParaSite" id="PS1159_v2.g22143.t1"/>
    </source>
</evidence>
<reference evidence="2" key="1">
    <citation type="submission" date="2022-11" db="UniProtKB">
        <authorList>
            <consortium name="WormBaseParasite"/>
        </authorList>
    </citation>
    <scope>IDENTIFICATION</scope>
</reference>
<sequence length="164" mass="18692">MVYFVTICLIFFVFSTPTYLAHNYPASHVCKYVGWSYYPPTGACYGVGVQPTKGSWSDAEKYCQGFDANLASIHSAEELRHIISYVCVAWNNTWTGIYKKNGIWEASDATEADFIKYGRWCKGHPTEYNDERCVGIGYDGNDPCYFDANCFGDEMITFCKKQMF</sequence>
<evidence type="ECO:0000313" key="1">
    <source>
        <dbReference type="Proteomes" id="UP000887580"/>
    </source>
</evidence>
<name>A0AC35FYS2_9BILA</name>
<organism evidence="1 2">
    <name type="scientific">Panagrolaimus sp. PS1159</name>
    <dbReference type="NCBI Taxonomy" id="55785"/>
    <lineage>
        <taxon>Eukaryota</taxon>
        <taxon>Metazoa</taxon>
        <taxon>Ecdysozoa</taxon>
        <taxon>Nematoda</taxon>
        <taxon>Chromadorea</taxon>
        <taxon>Rhabditida</taxon>
        <taxon>Tylenchina</taxon>
        <taxon>Panagrolaimomorpha</taxon>
        <taxon>Panagrolaimoidea</taxon>
        <taxon>Panagrolaimidae</taxon>
        <taxon>Panagrolaimus</taxon>
    </lineage>
</organism>
<accession>A0AC35FYS2</accession>
<protein>
    <submittedName>
        <fullName evidence="2">C-type lectin domain-containing protein</fullName>
    </submittedName>
</protein>
<dbReference type="Proteomes" id="UP000887580">
    <property type="component" value="Unplaced"/>
</dbReference>
<proteinExistence type="predicted"/>